<protein>
    <submittedName>
        <fullName evidence="1">TonB-dependent receptor</fullName>
    </submittedName>
</protein>
<reference evidence="1 2" key="1">
    <citation type="submission" date="2023-05" db="EMBL/GenBank/DDBJ databases">
        <title>Adaptations of aquatic viruses from atmosphere-close ecosystems of the Central Arctic Ocean.</title>
        <authorList>
            <person name="Rahlff J."/>
            <person name="Holmfeldt K."/>
        </authorList>
    </citation>
    <scope>NUCLEOTIDE SEQUENCE [LARGE SCALE GENOMIC DNA]</scope>
    <source>
        <strain evidence="1 2">Arc14</strain>
    </source>
</reference>
<proteinExistence type="predicted"/>
<comment type="caution">
    <text evidence="1">The sequence shown here is derived from an EMBL/GenBank/DDBJ whole genome shotgun (WGS) entry which is preliminary data.</text>
</comment>
<dbReference type="Proteomes" id="UP001568894">
    <property type="component" value="Unassembled WGS sequence"/>
</dbReference>
<evidence type="ECO:0000313" key="1">
    <source>
        <dbReference type="EMBL" id="MEZ7516458.1"/>
    </source>
</evidence>
<dbReference type="EMBL" id="JASMRN010000014">
    <property type="protein sequence ID" value="MEZ7516458.1"/>
    <property type="molecule type" value="Genomic_DNA"/>
</dbReference>
<dbReference type="SUPFAM" id="SSF49464">
    <property type="entry name" value="Carboxypeptidase regulatory domain-like"/>
    <property type="match status" value="1"/>
</dbReference>
<gene>
    <name evidence="1" type="ORF">QO192_14340</name>
</gene>
<keyword evidence="1" id="KW-0675">Receptor</keyword>
<name>A0ABV4KFM2_9FLAO</name>
<organism evidence="1 2">
    <name type="scientific">Flavobacterium frigidarium</name>
    <dbReference type="NCBI Taxonomy" id="99286"/>
    <lineage>
        <taxon>Bacteria</taxon>
        <taxon>Pseudomonadati</taxon>
        <taxon>Bacteroidota</taxon>
        <taxon>Flavobacteriia</taxon>
        <taxon>Flavobacteriales</taxon>
        <taxon>Flavobacteriaceae</taxon>
        <taxon>Flavobacterium</taxon>
    </lineage>
</organism>
<sequence>MRFIFFSISHNKQNLKKLLVNSKTVYATIFFLILSSTVFSQTLIKGSVKNSENVSMQNVSVLLITENEDLLNYTSTNKNGFFSFEVYDNTRKFLVFRAIGYEENKIELINNKTNSIDLDGLILQNKPIELKEIVLDIKKPIFIKKDTIVFDAKSFLQGNEQVVEDLLKKIPGLNIDAKGTIKIGNQEVEKVMIDGDDFFEKGYKVLTKNMPVSPIDKVELYQNYSNNKHLKGIENSNKVALNLTLKEDAKRIWFGNAVGGYGLVSENRYDFRANLINFGKKAKHYFLTNFNNVGVDAVGDINMLVRPLRFDEPGSIGDNQSATNLLGLAADLPNLKQKRVNFNNAEMLSLNSIFTVSDKVKVKVLGFLNTDENDFFKNSFETFTVGTTRFQNTEDFVGRKTKITGFGKLDLTYDISKTKTLEYTGKFNTTKEKNSSDLLFNTDLLNERLNSDNQLFDQKIVFTNKYKDKKVFVLSGRYINEKTPQNYSANQFLFQDLFSVSANNTKQFSENSMQFAGVEGHLLDKKENGDLLELKVGSQFRLDHLDTRFELVDNQDNVATPDGYQNNLKYVTTDIYAAVKYRFKLNNFSLLMQSDYHQLFNRIENFDVSTTESPFFITPKIGLDWKINDKNKIMTSYSLNRTNAGVLDLYSGFVQTGFRSLSKGLDDFNQLSSSSAILNYTYGSWGDKFFANSFLLYSKNNDFYSTNSIITQNYVQSAKIIIKDREFVSFSSSVDRYFKTIQSNLKLSLGANQSNFKNSVNNTNLREVTNLGVDYGFELRSGFKGFFNYHLGSKWNYNQVKTTIKNDFTDNISFVDLSMQFNDKINVQVQGERYYFGNLGKDNNKYYFLDAEARYVVDPNKLTFFLSGKNLFNTKTFKNYSVSDISISQAEYHLIPRYVMLKMEYRF</sequence>
<keyword evidence="2" id="KW-1185">Reference proteome</keyword>
<dbReference type="InterPro" id="IPR008969">
    <property type="entry name" value="CarboxyPept-like_regulatory"/>
</dbReference>
<evidence type="ECO:0000313" key="2">
    <source>
        <dbReference type="Proteomes" id="UP001568894"/>
    </source>
</evidence>
<accession>A0ABV4KFM2</accession>
<dbReference type="SUPFAM" id="SSF56935">
    <property type="entry name" value="Porins"/>
    <property type="match status" value="1"/>
</dbReference>